<accession>A0ABQ0L524</accession>
<gene>
    <name evidence="1" type="ORF">MCHLO_03090</name>
</gene>
<proteinExistence type="predicted"/>
<dbReference type="Proteomes" id="UP000815677">
    <property type="component" value="Unassembled WGS sequence"/>
</dbReference>
<evidence type="ECO:0000313" key="2">
    <source>
        <dbReference type="Proteomes" id="UP000815677"/>
    </source>
</evidence>
<evidence type="ECO:0000313" key="1">
    <source>
        <dbReference type="EMBL" id="GAT45519.1"/>
    </source>
</evidence>
<sequence length="133" mass="14667">MLHTPATLLTFASSPGLAELIVNHDAEAGEQGDFAGKPRFTITFHWRKNRFLPRVPFAIRLPPSATLPTTAPLGARLPGSMLKTRRASGRLRSSESEHESYPAHAQVAHHCFLLHRLCLATRITNTTMSTPMT</sequence>
<reference evidence="1" key="1">
    <citation type="submission" date="2014-09" db="EMBL/GenBank/DDBJ databases">
        <title>Genome sequence of the luminous mushroom Mycena chlorophos for searching fungal bioluminescence genes.</title>
        <authorList>
            <person name="Tanaka Y."/>
            <person name="Kasuga D."/>
            <person name="Oba Y."/>
            <person name="Hase S."/>
            <person name="Sato K."/>
            <person name="Oba Y."/>
            <person name="Sakakibara Y."/>
        </authorList>
    </citation>
    <scope>NUCLEOTIDE SEQUENCE</scope>
</reference>
<name>A0ABQ0L524_MYCCL</name>
<keyword evidence="2" id="KW-1185">Reference proteome</keyword>
<organism evidence="1 2">
    <name type="scientific">Mycena chlorophos</name>
    <name type="common">Agaric fungus</name>
    <name type="synonym">Agaricus chlorophos</name>
    <dbReference type="NCBI Taxonomy" id="658473"/>
    <lineage>
        <taxon>Eukaryota</taxon>
        <taxon>Fungi</taxon>
        <taxon>Dikarya</taxon>
        <taxon>Basidiomycota</taxon>
        <taxon>Agaricomycotina</taxon>
        <taxon>Agaricomycetes</taxon>
        <taxon>Agaricomycetidae</taxon>
        <taxon>Agaricales</taxon>
        <taxon>Marasmiineae</taxon>
        <taxon>Mycenaceae</taxon>
        <taxon>Mycena</taxon>
    </lineage>
</organism>
<dbReference type="EMBL" id="DF841413">
    <property type="protein sequence ID" value="GAT45519.1"/>
    <property type="molecule type" value="Genomic_DNA"/>
</dbReference>
<protein>
    <submittedName>
        <fullName evidence="1">Uncharacterized protein</fullName>
    </submittedName>
</protein>